<dbReference type="AlphaFoldDB" id="A0A1Q6JJK5"/>
<dbReference type="EMBL" id="MNQV01000096">
    <property type="protein sequence ID" value="OKZ53267.1"/>
    <property type="molecule type" value="Genomic_DNA"/>
</dbReference>
<dbReference type="Proteomes" id="UP000186631">
    <property type="component" value="Unassembled WGS sequence"/>
</dbReference>
<protein>
    <submittedName>
        <fullName evidence="1">Uncharacterized protein</fullName>
    </submittedName>
</protein>
<evidence type="ECO:0000313" key="2">
    <source>
        <dbReference type="Proteomes" id="UP000186631"/>
    </source>
</evidence>
<accession>A0A1Q6JJK5</accession>
<organism evidence="1 2">
    <name type="scientific">Phocaeicola vulgatus</name>
    <name type="common">Bacteroides vulgatus</name>
    <dbReference type="NCBI Taxonomy" id="821"/>
    <lineage>
        <taxon>Bacteria</taxon>
        <taxon>Pseudomonadati</taxon>
        <taxon>Bacteroidota</taxon>
        <taxon>Bacteroidia</taxon>
        <taxon>Bacteroidales</taxon>
        <taxon>Bacteroidaceae</taxon>
        <taxon>Phocaeicola</taxon>
    </lineage>
</organism>
<gene>
    <name evidence="1" type="ORF">BHV80_04305</name>
</gene>
<evidence type="ECO:0000313" key="1">
    <source>
        <dbReference type="EMBL" id="OKZ53267.1"/>
    </source>
</evidence>
<proteinExistence type="predicted"/>
<name>A0A1Q6JJK5_PHOVU</name>
<comment type="caution">
    <text evidence="1">The sequence shown here is derived from an EMBL/GenBank/DDBJ whole genome shotgun (WGS) entry which is preliminary data.</text>
</comment>
<dbReference type="RefSeq" id="WP_138336753.1">
    <property type="nucleotide sequence ID" value="NZ_JABDSJ010000017.1"/>
</dbReference>
<reference evidence="1 2" key="1">
    <citation type="journal article" date="2016" name="Nat. Biotechnol.">
        <title>Measurement of bacterial replication rates in microbial communities.</title>
        <authorList>
            <person name="Brown C.T."/>
            <person name="Olm M.R."/>
            <person name="Thomas B.C."/>
            <person name="Banfield J.F."/>
        </authorList>
    </citation>
    <scope>NUCLEOTIDE SEQUENCE [LARGE SCALE GENOMIC DNA]</scope>
    <source>
        <strain evidence="1">42_262</strain>
    </source>
</reference>
<sequence>MNDQSRYIVDSRYFDGTCLTFMTDGFRSDFGGETLEEMRVRENNPYLTSVTRQRIDKMLHLYLQALSAPFSEITKEEYHDLMDVLPPIRLEKDSFFVGEPYYGEVYTFCFTRKGRYFKGLRSEYTSRTELDRQIARHMETVNRKAAILKDRPDNAGLTPYYFSLEGKQPVFICNLIIGSDSRQARTDMACTLKSLRKNHYLFFKGKGKYETPEELFTEVSRNKLTLISDEHFFQYPRNRESVTFVGRIKETAGEFLFRIYDREYFLYLLKRLRTVKRESTRETANIKS</sequence>